<feature type="signal peptide" evidence="3">
    <location>
        <begin position="1"/>
        <end position="19"/>
    </location>
</feature>
<feature type="chain" id="PRO_5015486529" description="MAM domain-containing protein" evidence="3">
    <location>
        <begin position="20"/>
        <end position="2269"/>
    </location>
</feature>
<dbReference type="InterPro" id="IPR013783">
    <property type="entry name" value="Ig-like_fold"/>
</dbReference>
<feature type="domain" description="Fibronectin type-III" evidence="5">
    <location>
        <begin position="1368"/>
        <end position="1462"/>
    </location>
</feature>
<dbReference type="OrthoDB" id="9792152at2"/>
<organism evidence="6 7">
    <name type="scientific">Nonlabens arenilitoris</name>
    <dbReference type="NCBI Taxonomy" id="1217969"/>
    <lineage>
        <taxon>Bacteria</taxon>
        <taxon>Pseudomonadati</taxon>
        <taxon>Bacteroidota</taxon>
        <taxon>Flavobacteriia</taxon>
        <taxon>Flavobacteriales</taxon>
        <taxon>Flavobacteriaceae</taxon>
        <taxon>Nonlabens</taxon>
    </lineage>
</organism>
<dbReference type="SMART" id="SM00137">
    <property type="entry name" value="MAM"/>
    <property type="match status" value="4"/>
</dbReference>
<dbReference type="Gene3D" id="2.60.40.10">
    <property type="entry name" value="Immunoglobulins"/>
    <property type="match status" value="9"/>
</dbReference>
<dbReference type="PANTHER" id="PTHR23282">
    <property type="entry name" value="APICAL ENDOSOMAL GLYCOPROTEIN PRECURSOR"/>
    <property type="match status" value="1"/>
</dbReference>
<dbReference type="PROSITE" id="PS50060">
    <property type="entry name" value="MAM_2"/>
    <property type="match status" value="5"/>
</dbReference>
<dbReference type="CDD" id="cd00063">
    <property type="entry name" value="FN3"/>
    <property type="match status" value="2"/>
</dbReference>
<feature type="domain" description="MAM" evidence="4">
    <location>
        <begin position="1477"/>
        <end position="1641"/>
    </location>
</feature>
<feature type="domain" description="MAM" evidence="4">
    <location>
        <begin position="423"/>
        <end position="595"/>
    </location>
</feature>
<dbReference type="NCBIfam" id="TIGR04183">
    <property type="entry name" value="Por_Secre_tail"/>
    <property type="match status" value="1"/>
</dbReference>
<dbReference type="InterPro" id="IPR051560">
    <property type="entry name" value="MAM_domain-containing"/>
</dbReference>
<dbReference type="SUPFAM" id="SSF49899">
    <property type="entry name" value="Concanavalin A-like lectins/glucanases"/>
    <property type="match status" value="5"/>
</dbReference>
<dbReference type="SMART" id="SM00060">
    <property type="entry name" value="FN3"/>
    <property type="match status" value="9"/>
</dbReference>
<dbReference type="InterPro" id="IPR036116">
    <property type="entry name" value="FN3_sf"/>
</dbReference>
<feature type="domain" description="Fibronectin type-III" evidence="5">
    <location>
        <begin position="592"/>
        <end position="687"/>
    </location>
</feature>
<name>A0A2S7U7J5_9FLAO</name>
<dbReference type="GO" id="GO:0005975">
    <property type="term" value="P:carbohydrate metabolic process"/>
    <property type="evidence" value="ECO:0007669"/>
    <property type="project" value="UniProtKB-ARBA"/>
</dbReference>
<feature type="domain" description="MAM" evidence="4">
    <location>
        <begin position="980"/>
        <end position="1146"/>
    </location>
</feature>
<protein>
    <recommendedName>
        <fullName evidence="8">MAM domain-containing protein</fullName>
    </recommendedName>
</protein>
<dbReference type="Proteomes" id="UP000239747">
    <property type="component" value="Unassembled WGS sequence"/>
</dbReference>
<dbReference type="SUPFAM" id="SSF49854">
    <property type="entry name" value="Spermadhesin, CUB domain"/>
    <property type="match status" value="1"/>
</dbReference>
<reference evidence="6 7" key="1">
    <citation type="submission" date="2017-01" db="EMBL/GenBank/DDBJ databases">
        <title>Trade-off between light-utilization and light-protection in marine flavobacteria.</title>
        <authorList>
            <person name="Kumagai Y."/>
            <person name="Yoshizawa S."/>
            <person name="Kogure K."/>
            <person name="Iwasaki W."/>
        </authorList>
    </citation>
    <scope>NUCLEOTIDE SEQUENCE [LARGE SCALE GENOMIC DNA]</scope>
    <source>
        <strain evidence="6 7">KCTC 32109</strain>
    </source>
</reference>
<dbReference type="PROSITE" id="PS50853">
    <property type="entry name" value="FN3"/>
    <property type="match status" value="8"/>
</dbReference>
<feature type="domain" description="MAM" evidence="4">
    <location>
        <begin position="1750"/>
        <end position="1913"/>
    </location>
</feature>
<feature type="domain" description="Fibronectin type-III" evidence="5">
    <location>
        <begin position="218"/>
        <end position="310"/>
    </location>
</feature>
<proteinExistence type="predicted"/>
<dbReference type="CDD" id="cd06263">
    <property type="entry name" value="MAM"/>
    <property type="match status" value="3"/>
</dbReference>
<dbReference type="Gene3D" id="2.60.120.290">
    <property type="entry name" value="Spermadhesin, CUB domain"/>
    <property type="match status" value="1"/>
</dbReference>
<feature type="domain" description="Fibronectin type-III" evidence="5">
    <location>
        <begin position="1141"/>
        <end position="1234"/>
    </location>
</feature>
<dbReference type="InterPro" id="IPR003961">
    <property type="entry name" value="FN3_dom"/>
</dbReference>
<accession>A0A2S7U7J5</accession>
<dbReference type="SUPFAM" id="SSF49265">
    <property type="entry name" value="Fibronectin type III"/>
    <property type="match status" value="7"/>
</dbReference>
<evidence type="ECO:0000256" key="1">
    <source>
        <dbReference type="ARBA" id="ARBA00022729"/>
    </source>
</evidence>
<dbReference type="EMBL" id="MTPW01000001">
    <property type="protein sequence ID" value="PQJ30491.1"/>
    <property type="molecule type" value="Genomic_DNA"/>
</dbReference>
<dbReference type="InterPro" id="IPR000859">
    <property type="entry name" value="CUB_dom"/>
</dbReference>
<dbReference type="InterPro" id="IPR000998">
    <property type="entry name" value="MAM_dom"/>
</dbReference>
<dbReference type="Gene3D" id="2.60.120.200">
    <property type="match status" value="5"/>
</dbReference>
<keyword evidence="2" id="KW-1015">Disulfide bond</keyword>
<evidence type="ECO:0000256" key="2">
    <source>
        <dbReference type="ARBA" id="ARBA00023157"/>
    </source>
</evidence>
<dbReference type="Pfam" id="PF18962">
    <property type="entry name" value="Por_Secre_tail"/>
    <property type="match status" value="1"/>
</dbReference>
<dbReference type="Pfam" id="PF00629">
    <property type="entry name" value="MAM"/>
    <property type="match status" value="5"/>
</dbReference>
<sequence>MKHFYATFLALFTVSMMVAQCDYSLEMLDNFGDGWNNGAQISVTINGGTPQVYTVPNPPGNINTVTITVNDGDTLSLDYVADAVTPGDNEFTLFDSEGIVVVNSGFSPATGNFFNSTVSCPTCPAVSNITSNNVVADSAEIGWTAGGSEMEWIIEYGIAPYSCGSGGTQVTATSNPFVISGLSSVTTYDVYVIAVCGPGDQSACQGPIQFTTTESCPSPSNFAPVTQTANSVSFVWDANGNPSPTFEVEYGPSPYTQGSGGTVVQQFTAPFADVTGLASDTSYDFFVRIDCGMGDLSVWAGPYTAQTAISCPVVTAIQATNISFNSMDIDWAAGSTETEWEVEYAAVGTISAPFSNPAQGTVVNVMTNPSTTLSGLSDATAYDIYVRAVCDPVAPDYSSATLLNATTLCLPFAPTSAAPYLQDFESFGATTAFVEELCWSATSVDAYDWNVDGAGSTPSSNTGPLAAFSGVNYFYTEASSGSAGTSEAILNGPQFDLSGLTNPSVQFYYHMFGGQIGDLILEVDDLTGSGWTAVNTISGAQQTAQGDSWLLQIVNLSAYSGQTVQIRFRAVSAGTFEGDISLDDVYVGELPPCPDPNLLTTNGILDTSAVLSWSENGLATSWEVEVQPTGVAQGSAGAVYENLTASNPETASGLTAETTYDFYVRSNCGTDGFSAWVGPFTFTTKCSPIVASYTEDFESFTAGVDFVAANCWEGSWNSTSFTEWNWNIDGAGSTPTTNTGPDGANSGSNYFYVEGNGGVAGNEAILLAPIVDISGLTAPSMQFASHMFGAATGILHVDVNDGSGFVNDVLTLTGQQQTSGASAWDVQVVDLLPYNSTGTVQVRFRAERTETAFTGTSDIAIDDIVFDEIPACPQPSALATGVVTDITAEILWNENGSATAWSIEYGPCGFVPGDGTSTTVAATTNPFTVSGLSSFTCYDYYITADCGMGTLSAVSGPGTFTTECAAFTAPYLDTFEAFTASTTFVEENCWAADSDSAYDWNVDNNGSTPSSGTGPLGAFSGSNYFYTEASSGTAGDEARLVSPLIDITPLTAPSVQFKYHMFGAQIGTLHVDVNDGAGWINDVDMIVGQQQLAQADDWLDAIIDLAPVALTSNIIQVRLRAEANGTFAGDISIDDFRVDNIPTCPNVLMLSTGVVNSSSVELNWTAGGTETEWVVEYREVGTTAFTAVTPNPTTPTTIISGLSSGTDYELCVSAVCGPGDISQQVCTNASTSPDYCAGDAFVDSGGASGDYQNSENITYNICPDNAGDVVYVNFTFNDMEDSGTGCFDGLTIYDGPDNTFPTINTPSGGTEWCWDPTNNSGTGDLVGQLLLATSTSGCLTFVFESDGSVQRPGWSATVTCAAPPTCAAPSALTAPTVTDTTADLAWTAGGTETEWDVEVGLPGFTPDTMTAEVTVLGITPTPDTLVSGLLPNTDYEYYVRAVCGPGDTSIYIGPFTFTTACAAFTAPYFEDFETFVASTTFVEDECWSASATAGFDWNVDGAGSTPSTGTGPLAANSGVNYFYTEASGAGTGDVATLVSPLIDLTSLTTPSVEFFYHMFGGQIGSLDLEINDGTGWANVVTLGPGQIQTAQADAWLSQISDLSAYAGATVQFRFIATSNGSFEGDISLDDFKVDELPACPNPSILTATNITDSTADLGWTENGMSTIWNIEYGPCGFTPGTMDPAAVQVTGTTMNPLSIAGLSSQTCYEFYVTSDCGAGAFSNMVGPFSFETACAAFVAPYTEGFETFTVSTSFVEENCWSTPQTTGYTWDVSGAGTGSTGTGPLAAATGTNFFFTEASSGALGAETELLSPLIDMSALTNPALTFSYHMHGVNMGTLHVDVNDGNGWVNDVASFVGQQQPVQADPWITTNVGLGAFTGATIQVRFRGERGNGFESDMSIDDVVVDSFTGCLPPSNLAVSNVTSSTADVTWTAGGGETVWEYVNQIAGTGIPTGAGTSTMNTAESLSGLASSTSFEVYVRADCGMGNFSDWVGPFTYQTSCAPFVAPYGTATGAPGNDFTAYPGVCWSEGDDTAVAVGPNGLDGAWATDDFANDAASSNGQAAKINIWTTAAINDWLVTPEFDLGTAGNFEAIFDIAHTDFSDTIPGVFTADQQVQLVITDDGGMTWTTLQTWDSTTTVSNTGQNVVVDLSAYTGIVQLAFWGSNGVAASAGDSEFFVDNFTIDATASASSVEELGFTFYPNPVKDVLNINGLQNIDSATVMNMLGQQVLNVEPGVTNAQIDMSTLSAGIYLVQVTTDSRTSTIRVVKE</sequence>
<gene>
    <name evidence="6" type="ORF">BST92_00400</name>
</gene>
<feature type="domain" description="MAM" evidence="4">
    <location>
        <begin position="702"/>
        <end position="874"/>
    </location>
</feature>
<dbReference type="InterPro" id="IPR026444">
    <property type="entry name" value="Secre_tail"/>
</dbReference>
<evidence type="ECO:0000313" key="6">
    <source>
        <dbReference type="EMBL" id="PQJ30491.1"/>
    </source>
</evidence>
<evidence type="ECO:0000256" key="3">
    <source>
        <dbReference type="SAM" id="SignalP"/>
    </source>
</evidence>
<keyword evidence="1 3" id="KW-0732">Signal</keyword>
<dbReference type="InterPro" id="IPR013320">
    <property type="entry name" value="ConA-like_dom_sf"/>
</dbReference>
<comment type="caution">
    <text evidence="6">The sequence shown here is derived from an EMBL/GenBank/DDBJ whole genome shotgun (WGS) entry which is preliminary data.</text>
</comment>
<evidence type="ECO:0008006" key="8">
    <source>
        <dbReference type="Google" id="ProtNLM"/>
    </source>
</evidence>
<feature type="domain" description="Fibronectin type-III" evidence="5">
    <location>
        <begin position="874"/>
        <end position="965"/>
    </location>
</feature>
<evidence type="ECO:0000259" key="4">
    <source>
        <dbReference type="PROSITE" id="PS50060"/>
    </source>
</evidence>
<dbReference type="InterPro" id="IPR035914">
    <property type="entry name" value="Sperma_CUB_dom_sf"/>
</dbReference>
<dbReference type="PANTHER" id="PTHR23282:SF101">
    <property type="entry name" value="MAM DOMAIN-CONTAINING PROTEIN"/>
    <property type="match status" value="1"/>
</dbReference>
<dbReference type="CDD" id="cd00041">
    <property type="entry name" value="CUB"/>
    <property type="match status" value="1"/>
</dbReference>
<feature type="domain" description="Fibronectin type-III" evidence="5">
    <location>
        <begin position="125"/>
        <end position="215"/>
    </location>
</feature>
<keyword evidence="7" id="KW-1185">Reference proteome</keyword>
<dbReference type="GO" id="GO:0004553">
    <property type="term" value="F:hydrolase activity, hydrolyzing O-glycosyl compounds"/>
    <property type="evidence" value="ECO:0007669"/>
    <property type="project" value="UniProtKB-ARBA"/>
</dbReference>
<dbReference type="RefSeq" id="WP_105069679.1">
    <property type="nucleotide sequence ID" value="NZ_MTPW01000001.1"/>
</dbReference>
<evidence type="ECO:0000259" key="5">
    <source>
        <dbReference type="PROSITE" id="PS50853"/>
    </source>
</evidence>
<dbReference type="Pfam" id="PF00041">
    <property type="entry name" value="fn3"/>
    <property type="match status" value="1"/>
</dbReference>
<dbReference type="Gene3D" id="2.60.120.260">
    <property type="entry name" value="Galactose-binding domain-like"/>
    <property type="match status" value="1"/>
</dbReference>
<feature type="domain" description="Fibronectin type-III" evidence="5">
    <location>
        <begin position="1641"/>
        <end position="1735"/>
    </location>
</feature>
<dbReference type="GO" id="GO:0016020">
    <property type="term" value="C:membrane"/>
    <property type="evidence" value="ECO:0007669"/>
    <property type="project" value="InterPro"/>
</dbReference>
<evidence type="ECO:0000313" key="7">
    <source>
        <dbReference type="Proteomes" id="UP000239747"/>
    </source>
</evidence>
<feature type="domain" description="Fibronectin type-III" evidence="5">
    <location>
        <begin position="1913"/>
        <end position="2002"/>
    </location>
</feature>